<keyword evidence="6" id="KW-1133">Transmembrane helix</keyword>
<evidence type="ECO:0000313" key="9">
    <source>
        <dbReference type="EMBL" id="NNG79901.1"/>
    </source>
</evidence>
<accession>A0A849AV07</accession>
<feature type="region of interest" description="Disordered" evidence="5">
    <location>
        <begin position="758"/>
        <end position="865"/>
    </location>
</feature>
<organism evidence="9 10">
    <name type="scientific">Brevibacterium luteolum</name>
    <dbReference type="NCBI Taxonomy" id="199591"/>
    <lineage>
        <taxon>Bacteria</taxon>
        <taxon>Bacillati</taxon>
        <taxon>Actinomycetota</taxon>
        <taxon>Actinomycetes</taxon>
        <taxon>Micrococcales</taxon>
        <taxon>Brevibacteriaceae</taxon>
        <taxon>Brevibacterium</taxon>
    </lineage>
</organism>
<feature type="region of interest" description="Disordered" evidence="5">
    <location>
        <begin position="497"/>
        <end position="555"/>
    </location>
</feature>
<evidence type="ECO:0000259" key="8">
    <source>
        <dbReference type="PROSITE" id="PS50847"/>
    </source>
</evidence>
<dbReference type="RefSeq" id="WP_170274704.1">
    <property type="nucleotide sequence ID" value="NZ_BAAAKH010000005.1"/>
</dbReference>
<dbReference type="PANTHER" id="PTHR33683">
    <property type="entry name" value="1, PUTATIVE-RELATED"/>
    <property type="match status" value="1"/>
</dbReference>
<evidence type="ECO:0000256" key="5">
    <source>
        <dbReference type="SAM" id="MobiDB-lite"/>
    </source>
</evidence>
<reference evidence="9 10" key="1">
    <citation type="submission" date="2020-05" db="EMBL/GenBank/DDBJ databases">
        <title>MicrobeNet Type strains.</title>
        <authorList>
            <person name="Nicholson A.C."/>
        </authorList>
    </citation>
    <scope>NUCLEOTIDE SEQUENCE [LARGE SCALE GENOMIC DNA]</scope>
    <source>
        <strain evidence="9 10">CCUG 46604</strain>
    </source>
</reference>
<feature type="compositionally biased region" description="Gly residues" evidence="5">
    <location>
        <begin position="835"/>
        <end position="844"/>
    </location>
</feature>
<sequence length="894" mass="94299">MRIPLTRTLRAPSRRLRVAAAALVAAALISPAAATLPLTADPAHAGPSDGMKVAARAHIDSPQVYWDSEANGFDLKTKVGSKAYEAPTTVNWVGKGWSARSGKSQYQFTVPNKPGLEFLGKPGETFYQAPILPEGNHLPTWIGFGAEAGIPAKRFRNASFSLDVLDVDGPGTFELFTTYEDPEKVFVNRLMSSSENGLRSARLVGGDHTHNTTTFSRPGTYDITYRAVARDDTSGKIIASKDTKFRWQVGGQEPAAEASPSLEDRYASAPDGPVPGTYTFTAAPKADKAKDGDDKLTTLTFDAGDASVTGTATVLINGYHLTDMRVEKGVGTWDEHIGPRTSDFQVVFTPDGSKPGKWISPKLGYGPGQQSTQVDSANGSAELMGKVNDPANTRLNTDDITLDDLGYDFSLTDNGNGTYKARVEMHDKSFRGYVTGGMMETPDSKYPTEEFQGTLVNGVWEHNEDDWLIGKPDAGYTPNITIIPHAQVRAEGATIKLDTPYTKEKGITHSGELTPDKHLSPSPSPTGSPTAEPTGSPTASPTEDPSIPPVCTDGRKLLDDGHVDLKMRQAGSGIELKMHDDSGIHTSGKPTEHAVADVAFGVRDSGVGKRGADQADPAFDFLGKQGDTYYALPFVQKRGLLWPGYKTQEIDFAKLKGPVTLSLTDAKTPEGAHFALAEQGSGFGGKPELRLQSGTDKTSFPVTFATHAHPMWVFTKPGAYELTFQASATGADGKNLIGEKQTLHVHVGKAAIEKCLGTGTETETPSPEPTAEPTATTDPTSDPTAEPTSEPTESTEPTADPSQSAEPTETADPSESPKATETSGPDGDDSDRDGSGNGGSGSGSNGDAKAGGSAGGDSIGALPRTGGSLMALGLALPLLGAGGALLLAARRRRR</sequence>
<keyword evidence="2" id="KW-0964">Secreted</keyword>
<keyword evidence="1" id="KW-0134">Cell wall</keyword>
<dbReference type="Proteomes" id="UP000549517">
    <property type="component" value="Unassembled WGS sequence"/>
</dbReference>
<comment type="caution">
    <text evidence="9">The sequence shown here is derived from an EMBL/GenBank/DDBJ whole genome shotgun (WGS) entry which is preliminary data.</text>
</comment>
<keyword evidence="4" id="KW-0572">Peptidoglycan-anchor</keyword>
<keyword evidence="6" id="KW-0812">Transmembrane</keyword>
<evidence type="ECO:0000256" key="6">
    <source>
        <dbReference type="SAM" id="Phobius"/>
    </source>
</evidence>
<dbReference type="InterPro" id="IPR022435">
    <property type="entry name" value="Surface-anchored_actinobac"/>
</dbReference>
<dbReference type="NCBIfam" id="TIGR03769">
    <property type="entry name" value="P_ac_wall_RPT"/>
    <property type="match status" value="2"/>
</dbReference>
<gene>
    <name evidence="9" type="ORF">HLA91_11055</name>
</gene>
<feature type="compositionally biased region" description="Low complexity" evidence="5">
    <location>
        <begin position="525"/>
        <end position="543"/>
    </location>
</feature>
<feature type="transmembrane region" description="Helical" evidence="6">
    <location>
        <begin position="869"/>
        <end position="889"/>
    </location>
</feature>
<keyword evidence="6" id="KW-0472">Membrane</keyword>
<proteinExistence type="predicted"/>
<dbReference type="NCBIfam" id="NF038134">
    <property type="entry name" value="choice_anch_M"/>
    <property type="match status" value="2"/>
</dbReference>
<evidence type="ECO:0000256" key="7">
    <source>
        <dbReference type="SAM" id="SignalP"/>
    </source>
</evidence>
<dbReference type="AlphaFoldDB" id="A0A849AV07"/>
<dbReference type="InterPro" id="IPR019931">
    <property type="entry name" value="LPXTG_anchor"/>
</dbReference>
<evidence type="ECO:0000256" key="4">
    <source>
        <dbReference type="ARBA" id="ARBA00023088"/>
    </source>
</evidence>
<feature type="compositionally biased region" description="Low complexity" evidence="5">
    <location>
        <begin position="760"/>
        <end position="802"/>
    </location>
</feature>
<evidence type="ECO:0000313" key="10">
    <source>
        <dbReference type="Proteomes" id="UP000549517"/>
    </source>
</evidence>
<dbReference type="PROSITE" id="PS50847">
    <property type="entry name" value="GRAM_POS_ANCHORING"/>
    <property type="match status" value="1"/>
</dbReference>
<evidence type="ECO:0000256" key="2">
    <source>
        <dbReference type="ARBA" id="ARBA00022525"/>
    </source>
</evidence>
<feature type="chain" id="PRO_5038647547" description="Gram-positive cocci surface proteins LPxTG domain-containing protein" evidence="7">
    <location>
        <begin position="35"/>
        <end position="894"/>
    </location>
</feature>
<feature type="region of interest" description="Disordered" evidence="5">
    <location>
        <begin position="250"/>
        <end position="275"/>
    </location>
</feature>
<name>A0A849AV07_9MICO</name>
<feature type="compositionally biased region" description="Polar residues" evidence="5">
    <location>
        <begin position="803"/>
        <end position="822"/>
    </location>
</feature>
<feature type="domain" description="Gram-positive cocci surface proteins LPxTG" evidence="8">
    <location>
        <begin position="862"/>
        <end position="894"/>
    </location>
</feature>
<evidence type="ECO:0000256" key="1">
    <source>
        <dbReference type="ARBA" id="ARBA00022512"/>
    </source>
</evidence>
<keyword evidence="3 7" id="KW-0732">Signal</keyword>
<dbReference type="PANTHER" id="PTHR33683:SF46">
    <property type="entry name" value="SUSHI DOMAIN-CONTAINING PROTEIN"/>
    <property type="match status" value="1"/>
</dbReference>
<evidence type="ECO:0000256" key="3">
    <source>
        <dbReference type="ARBA" id="ARBA00022729"/>
    </source>
</evidence>
<protein>
    <recommendedName>
        <fullName evidence="8">Gram-positive cocci surface proteins LPxTG domain-containing protein</fullName>
    </recommendedName>
</protein>
<feature type="signal peptide" evidence="7">
    <location>
        <begin position="1"/>
        <end position="34"/>
    </location>
</feature>
<dbReference type="EMBL" id="JABEMC010000007">
    <property type="protein sequence ID" value="NNG79901.1"/>
    <property type="molecule type" value="Genomic_DNA"/>
</dbReference>